<evidence type="ECO:0000256" key="1">
    <source>
        <dbReference type="PROSITE-ProRule" id="PRU00285"/>
    </source>
</evidence>
<evidence type="ECO:0000313" key="4">
    <source>
        <dbReference type="EMBL" id="KAF4086313.1"/>
    </source>
</evidence>
<dbReference type="PRINTS" id="PR00299">
    <property type="entry name" value="ACRYSTALLIN"/>
</dbReference>
<dbReference type="InterPro" id="IPR002068">
    <property type="entry name" value="A-crystallin/Hsp20_dom"/>
</dbReference>
<gene>
    <name evidence="4" type="ORF">AMELA_G00104390</name>
</gene>
<dbReference type="AlphaFoldDB" id="A0A7J6ATS6"/>
<dbReference type="InterPro" id="IPR008978">
    <property type="entry name" value="HSP20-like_chaperone"/>
</dbReference>
<dbReference type="Gene3D" id="2.60.40.790">
    <property type="match status" value="1"/>
</dbReference>
<evidence type="ECO:0000313" key="5">
    <source>
        <dbReference type="Proteomes" id="UP000593565"/>
    </source>
</evidence>
<dbReference type="PROSITE" id="PS01031">
    <property type="entry name" value="SHSP"/>
    <property type="match status" value="1"/>
</dbReference>
<dbReference type="GO" id="GO:0009408">
    <property type="term" value="P:response to heat"/>
    <property type="evidence" value="ECO:0007669"/>
    <property type="project" value="TreeGrafter"/>
</dbReference>
<dbReference type="PANTHER" id="PTHR45640:SF36">
    <property type="entry name" value="HEAT SHOCK PROTEIN BETA-6"/>
    <property type="match status" value="1"/>
</dbReference>
<dbReference type="PANTHER" id="PTHR45640">
    <property type="entry name" value="HEAT SHOCK PROTEIN HSP-12.2-RELATED"/>
    <property type="match status" value="1"/>
</dbReference>
<dbReference type="EMBL" id="JAAGNN010000008">
    <property type="protein sequence ID" value="KAF4086313.1"/>
    <property type="molecule type" value="Genomic_DNA"/>
</dbReference>
<comment type="similarity">
    <text evidence="1 2">Belongs to the small heat shock protein (HSP20) family.</text>
</comment>
<dbReference type="GO" id="GO:0043066">
    <property type="term" value="P:negative regulation of apoptotic process"/>
    <property type="evidence" value="ECO:0007669"/>
    <property type="project" value="TreeGrafter"/>
</dbReference>
<evidence type="ECO:0000259" key="3">
    <source>
        <dbReference type="PROSITE" id="PS01031"/>
    </source>
</evidence>
<dbReference type="GO" id="GO:0042026">
    <property type="term" value="P:protein refolding"/>
    <property type="evidence" value="ECO:0007669"/>
    <property type="project" value="TreeGrafter"/>
</dbReference>
<keyword evidence="5" id="KW-1185">Reference proteome</keyword>
<reference evidence="4 5" key="1">
    <citation type="submission" date="2020-02" db="EMBL/GenBank/DDBJ databases">
        <title>A chromosome-scale genome assembly of the black bullhead catfish (Ameiurus melas).</title>
        <authorList>
            <person name="Wen M."/>
            <person name="Zham M."/>
            <person name="Cabau C."/>
            <person name="Klopp C."/>
            <person name="Donnadieu C."/>
            <person name="Roques C."/>
            <person name="Bouchez O."/>
            <person name="Lampietro C."/>
            <person name="Jouanno E."/>
            <person name="Herpin A."/>
            <person name="Louis A."/>
            <person name="Berthelot C."/>
            <person name="Parey E."/>
            <person name="Roest-Crollius H."/>
            <person name="Braasch I."/>
            <person name="Postlethwait J."/>
            <person name="Robinson-Rechavi M."/>
            <person name="Echchiki A."/>
            <person name="Begum T."/>
            <person name="Montfort J."/>
            <person name="Schartl M."/>
            <person name="Bobe J."/>
            <person name="Guiguen Y."/>
        </authorList>
    </citation>
    <scope>NUCLEOTIDE SEQUENCE [LARGE SCALE GENOMIC DNA]</scope>
    <source>
        <strain evidence="4">M_S1</strain>
        <tissue evidence="4">Blood</tissue>
    </source>
</reference>
<name>A0A7J6ATS6_AMEME</name>
<dbReference type="CDD" id="cd06526">
    <property type="entry name" value="metazoan_ACD"/>
    <property type="match status" value="1"/>
</dbReference>
<dbReference type="SUPFAM" id="SSF49764">
    <property type="entry name" value="HSP20-like chaperones"/>
    <property type="match status" value="1"/>
</dbReference>
<dbReference type="InterPro" id="IPR001436">
    <property type="entry name" value="Alpha-crystallin/sHSP_animal"/>
</dbReference>
<proteinExistence type="inferred from homology"/>
<comment type="caution">
    <text evidence="4">The sequence shown here is derived from an EMBL/GenBank/DDBJ whole genome shotgun (WGS) entry which is preliminary data.</text>
</comment>
<dbReference type="GO" id="GO:0005737">
    <property type="term" value="C:cytoplasm"/>
    <property type="evidence" value="ECO:0007669"/>
    <property type="project" value="TreeGrafter"/>
</dbReference>
<evidence type="ECO:0000256" key="2">
    <source>
        <dbReference type="RuleBase" id="RU003616"/>
    </source>
</evidence>
<feature type="domain" description="SHSP" evidence="3">
    <location>
        <begin position="65"/>
        <end position="172"/>
    </location>
</feature>
<dbReference type="GO" id="GO:0051082">
    <property type="term" value="F:unfolded protein binding"/>
    <property type="evidence" value="ECO:0007669"/>
    <property type="project" value="TreeGrafter"/>
</dbReference>
<sequence length="174" mass="19337">MSCWSSKNNNITEDKSYFRVLEMDFDLPPTIPVSGIPWERVLPPLLPRSGGTFGSYPWTPAELLVPVKEHTGAAQVVCDQNGFTVQLDVKHFSPEELMVKVTGNYVVVEGKHEQRKDGSGLVTRQFNRRYRIPNEVDAMKLECAVSPEGTLVISAPLLKVENAKSPTNLGPPEM</sequence>
<dbReference type="Pfam" id="PF00011">
    <property type="entry name" value="HSP20"/>
    <property type="match status" value="1"/>
</dbReference>
<protein>
    <recommendedName>
        <fullName evidence="3">SHSP domain-containing protein</fullName>
    </recommendedName>
</protein>
<dbReference type="GO" id="GO:0005634">
    <property type="term" value="C:nucleus"/>
    <property type="evidence" value="ECO:0007669"/>
    <property type="project" value="TreeGrafter"/>
</dbReference>
<dbReference type="Proteomes" id="UP000593565">
    <property type="component" value="Unassembled WGS sequence"/>
</dbReference>
<accession>A0A7J6ATS6</accession>
<organism evidence="4 5">
    <name type="scientific">Ameiurus melas</name>
    <name type="common">Black bullhead</name>
    <name type="synonym">Silurus melas</name>
    <dbReference type="NCBI Taxonomy" id="219545"/>
    <lineage>
        <taxon>Eukaryota</taxon>
        <taxon>Metazoa</taxon>
        <taxon>Chordata</taxon>
        <taxon>Craniata</taxon>
        <taxon>Vertebrata</taxon>
        <taxon>Euteleostomi</taxon>
        <taxon>Actinopterygii</taxon>
        <taxon>Neopterygii</taxon>
        <taxon>Teleostei</taxon>
        <taxon>Ostariophysi</taxon>
        <taxon>Siluriformes</taxon>
        <taxon>Ictaluridae</taxon>
        <taxon>Ameiurus</taxon>
    </lineage>
</organism>